<dbReference type="PANTHER" id="PTHR31769">
    <property type="entry name" value="OS07G0462200 PROTEIN-RELATED"/>
    <property type="match status" value="1"/>
</dbReference>
<protein>
    <submittedName>
        <fullName evidence="9">Uncharacterized protein</fullName>
    </submittedName>
</protein>
<dbReference type="Pfam" id="PF06749">
    <property type="entry name" value="DUF1218"/>
    <property type="match status" value="1"/>
</dbReference>
<feature type="transmembrane region" description="Helical" evidence="8">
    <location>
        <begin position="141"/>
        <end position="162"/>
    </location>
</feature>
<evidence type="ECO:0000313" key="10">
    <source>
        <dbReference type="Proteomes" id="UP001324115"/>
    </source>
</evidence>
<sequence length="223" mass="23568">MEGKVVMMCAVIGFLGLSSVILGFAAESTRIKPDQVHLDDDNICIYPKSSATALGTLAVLAILVSEIITSVATGCICCRKRGPQHTSCNWTVAQVCFFLSWITVVTAAILLLRASVYKGHTSTVWSGNYSTVSCYVLKPGVFAAGAILCLASVVLALASYILSLQKNSNNLFQGDIAMAQPQFAGGTSIYQGATPIGQPQYQSGNPAVPNQGDMPMGHTKFPQ</sequence>
<evidence type="ECO:0000256" key="3">
    <source>
        <dbReference type="ARBA" id="ARBA00022729"/>
    </source>
</evidence>
<evidence type="ECO:0000313" key="9">
    <source>
        <dbReference type="EMBL" id="KAK4572382.1"/>
    </source>
</evidence>
<dbReference type="AlphaFoldDB" id="A0AAN7EI84"/>
<keyword evidence="4 8" id="KW-1133">Transmembrane helix</keyword>
<evidence type="ECO:0000256" key="1">
    <source>
        <dbReference type="ARBA" id="ARBA00004127"/>
    </source>
</evidence>
<feature type="transmembrane region" description="Helical" evidence="8">
    <location>
        <begin position="90"/>
        <end position="112"/>
    </location>
</feature>
<feature type="transmembrane region" description="Helical" evidence="8">
    <location>
        <begin position="57"/>
        <end position="78"/>
    </location>
</feature>
<keyword evidence="2 8" id="KW-0812">Transmembrane</keyword>
<keyword evidence="5 8" id="KW-0472">Membrane</keyword>
<dbReference type="Proteomes" id="UP001324115">
    <property type="component" value="Unassembled WGS sequence"/>
</dbReference>
<dbReference type="GO" id="GO:0012505">
    <property type="term" value="C:endomembrane system"/>
    <property type="evidence" value="ECO:0007669"/>
    <property type="project" value="UniProtKB-SubCell"/>
</dbReference>
<evidence type="ECO:0000256" key="4">
    <source>
        <dbReference type="ARBA" id="ARBA00022989"/>
    </source>
</evidence>
<keyword evidence="10" id="KW-1185">Reference proteome</keyword>
<organism evidence="9 10">
    <name type="scientific">Quercus rubra</name>
    <name type="common">Northern red oak</name>
    <name type="synonym">Quercus borealis</name>
    <dbReference type="NCBI Taxonomy" id="3512"/>
    <lineage>
        <taxon>Eukaryota</taxon>
        <taxon>Viridiplantae</taxon>
        <taxon>Streptophyta</taxon>
        <taxon>Embryophyta</taxon>
        <taxon>Tracheophyta</taxon>
        <taxon>Spermatophyta</taxon>
        <taxon>Magnoliopsida</taxon>
        <taxon>eudicotyledons</taxon>
        <taxon>Gunneridae</taxon>
        <taxon>Pentapetalae</taxon>
        <taxon>rosids</taxon>
        <taxon>fabids</taxon>
        <taxon>Fagales</taxon>
        <taxon>Fagaceae</taxon>
        <taxon>Quercus</taxon>
    </lineage>
</organism>
<dbReference type="InterPro" id="IPR009606">
    <property type="entry name" value="DEAL/Modifying_wall_lignin1/2"/>
</dbReference>
<evidence type="ECO:0000256" key="6">
    <source>
        <dbReference type="ARBA" id="ARBA00029467"/>
    </source>
</evidence>
<comment type="subcellular location">
    <subcellularLocation>
        <location evidence="1">Endomembrane system</location>
        <topology evidence="1">Multi-pass membrane protein</topology>
    </subcellularLocation>
</comment>
<comment type="caution">
    <text evidence="9">The sequence shown here is derived from an EMBL/GenBank/DDBJ whole genome shotgun (WGS) entry which is preliminary data.</text>
</comment>
<evidence type="ECO:0000256" key="7">
    <source>
        <dbReference type="SAM" id="MobiDB-lite"/>
    </source>
</evidence>
<evidence type="ECO:0000256" key="8">
    <source>
        <dbReference type="SAM" id="Phobius"/>
    </source>
</evidence>
<reference evidence="9 10" key="1">
    <citation type="journal article" date="2023" name="G3 (Bethesda)">
        <title>A haplotype-resolved chromosome-scale genome for Quercus rubra L. provides insights into the genetics of adaptive traits for red oak species.</title>
        <authorList>
            <person name="Kapoor B."/>
            <person name="Jenkins J."/>
            <person name="Schmutz J."/>
            <person name="Zhebentyayeva T."/>
            <person name="Kuelheim C."/>
            <person name="Coggeshall M."/>
            <person name="Heim C."/>
            <person name="Lasky J.R."/>
            <person name="Leites L."/>
            <person name="Islam-Faridi N."/>
            <person name="Romero-Severson J."/>
            <person name="DeLeo V.L."/>
            <person name="Lucas S.M."/>
            <person name="Lazic D."/>
            <person name="Gailing O."/>
            <person name="Carlson J."/>
            <person name="Staton M."/>
        </authorList>
    </citation>
    <scope>NUCLEOTIDE SEQUENCE [LARGE SCALE GENOMIC DNA]</scope>
    <source>
        <strain evidence="9">Pseudo-F2</strain>
    </source>
</reference>
<dbReference type="InterPro" id="IPR052222">
    <property type="entry name" value="DESIGUAL"/>
</dbReference>
<comment type="similarity">
    <text evidence="6">Belongs to the DESIGUAL family.</text>
</comment>
<keyword evidence="3" id="KW-0732">Signal</keyword>
<proteinExistence type="inferred from homology"/>
<evidence type="ECO:0000256" key="5">
    <source>
        <dbReference type="ARBA" id="ARBA00023136"/>
    </source>
</evidence>
<name>A0AAN7EI84_QUERU</name>
<gene>
    <name evidence="9" type="ORF">RGQ29_030712</name>
</gene>
<evidence type="ECO:0000256" key="2">
    <source>
        <dbReference type="ARBA" id="ARBA00022692"/>
    </source>
</evidence>
<feature type="region of interest" description="Disordered" evidence="7">
    <location>
        <begin position="202"/>
        <end position="223"/>
    </location>
</feature>
<dbReference type="EMBL" id="JAXUIC010000009">
    <property type="protein sequence ID" value="KAK4572382.1"/>
    <property type="molecule type" value="Genomic_DNA"/>
</dbReference>
<accession>A0AAN7EI84</accession>